<dbReference type="Proteomes" id="UP000195440">
    <property type="component" value="Unassembled WGS sequence"/>
</dbReference>
<gene>
    <name evidence="1" type="ORF">AUC60_03655</name>
</gene>
<reference evidence="1 2" key="1">
    <citation type="journal article" date="2017" name="Syst. Appl. Microbiol.">
        <title>Pseudomonas caspiana sp. nov., a citrus pathogen in the Pseudomonas syringae phylogenetic group.</title>
        <authorList>
            <person name="Busquets A."/>
            <person name="Gomila M."/>
            <person name="Beiki F."/>
            <person name="Mulet M."/>
            <person name="Rahimian H."/>
            <person name="Garcia-Valdes E."/>
            <person name="Lalucat J."/>
        </authorList>
    </citation>
    <scope>NUCLEOTIDE SEQUENCE [LARGE SCALE GENOMIC DNA]</scope>
    <source>
        <strain evidence="1 2">FBF102</strain>
    </source>
</reference>
<dbReference type="InterPro" id="IPR018755">
    <property type="entry name" value="Phage_Mu_Gp48"/>
</dbReference>
<dbReference type="EMBL" id="LOHF01000002">
    <property type="protein sequence ID" value="OUM75305.1"/>
    <property type="molecule type" value="Genomic_DNA"/>
</dbReference>
<sequence>MAIRTAAAYYAQLKALLPQGPAWDAERVPEIHQLLEAGSLELAREDLRLFDLLGESDPNRVRELVPDWEQVMGLPDPCLGLNPSFEDRQLAVRRRLTEVGGQTPAFFVQLAISVGYPQATVTEYRTPRFGNARFGKARFGTWSAQYMWTLNTGPRLRLGRRFAVTHWGNRFGVNSSSAFECVIRRAVPAHAHEFINYGVNE</sequence>
<dbReference type="OrthoDB" id="6592844at2"/>
<dbReference type="AlphaFoldDB" id="A0A1Y3P623"/>
<dbReference type="RefSeq" id="WP_087264735.1">
    <property type="nucleotide sequence ID" value="NZ_JBJGBV010000007.1"/>
</dbReference>
<protein>
    <submittedName>
        <fullName evidence="1">Phage tail protein</fullName>
    </submittedName>
</protein>
<name>A0A1Y3P623_9PSED</name>
<proteinExistence type="predicted"/>
<dbReference type="Pfam" id="PF10076">
    <property type="entry name" value="Phage_Mu_Gp48"/>
    <property type="match status" value="1"/>
</dbReference>
<accession>A0A1Y3P623</accession>
<evidence type="ECO:0000313" key="1">
    <source>
        <dbReference type="EMBL" id="OUM75305.1"/>
    </source>
</evidence>
<organism evidence="1 2">
    <name type="scientific">Pseudomonas caspiana</name>
    <dbReference type="NCBI Taxonomy" id="1451454"/>
    <lineage>
        <taxon>Bacteria</taxon>
        <taxon>Pseudomonadati</taxon>
        <taxon>Pseudomonadota</taxon>
        <taxon>Gammaproteobacteria</taxon>
        <taxon>Pseudomonadales</taxon>
        <taxon>Pseudomonadaceae</taxon>
        <taxon>Pseudomonas</taxon>
    </lineage>
</organism>
<evidence type="ECO:0000313" key="2">
    <source>
        <dbReference type="Proteomes" id="UP000195440"/>
    </source>
</evidence>
<keyword evidence="2" id="KW-1185">Reference proteome</keyword>
<comment type="caution">
    <text evidence="1">The sequence shown here is derived from an EMBL/GenBank/DDBJ whole genome shotgun (WGS) entry which is preliminary data.</text>
</comment>